<dbReference type="EMBL" id="JAXQNO010000011">
    <property type="protein sequence ID" value="KAK4787961.1"/>
    <property type="molecule type" value="Genomic_DNA"/>
</dbReference>
<dbReference type="Proteomes" id="UP001346149">
    <property type="component" value="Unassembled WGS sequence"/>
</dbReference>
<evidence type="ECO:0000313" key="2">
    <source>
        <dbReference type="Proteomes" id="UP001346149"/>
    </source>
</evidence>
<protein>
    <submittedName>
        <fullName evidence="1">Uncharacterized protein</fullName>
    </submittedName>
</protein>
<accession>A0AAN7LKR5</accession>
<organism evidence="1 2">
    <name type="scientific">Trapa natans</name>
    <name type="common">Water chestnut</name>
    <dbReference type="NCBI Taxonomy" id="22666"/>
    <lineage>
        <taxon>Eukaryota</taxon>
        <taxon>Viridiplantae</taxon>
        <taxon>Streptophyta</taxon>
        <taxon>Embryophyta</taxon>
        <taxon>Tracheophyta</taxon>
        <taxon>Spermatophyta</taxon>
        <taxon>Magnoliopsida</taxon>
        <taxon>eudicotyledons</taxon>
        <taxon>Gunneridae</taxon>
        <taxon>Pentapetalae</taxon>
        <taxon>rosids</taxon>
        <taxon>malvids</taxon>
        <taxon>Myrtales</taxon>
        <taxon>Lythraceae</taxon>
        <taxon>Trapa</taxon>
    </lineage>
</organism>
<comment type="caution">
    <text evidence="1">The sequence shown here is derived from an EMBL/GenBank/DDBJ whole genome shotgun (WGS) entry which is preliminary data.</text>
</comment>
<dbReference type="AlphaFoldDB" id="A0AAN7LKR5"/>
<evidence type="ECO:0000313" key="1">
    <source>
        <dbReference type="EMBL" id="KAK4787961.1"/>
    </source>
</evidence>
<name>A0AAN7LKR5_TRANT</name>
<gene>
    <name evidence="1" type="ORF">SAY86_019280</name>
</gene>
<proteinExistence type="predicted"/>
<reference evidence="1 2" key="1">
    <citation type="journal article" date="2023" name="Hortic Res">
        <title>Pangenome of water caltrop reveals structural variations and asymmetric subgenome divergence after allopolyploidization.</title>
        <authorList>
            <person name="Zhang X."/>
            <person name="Chen Y."/>
            <person name="Wang L."/>
            <person name="Yuan Y."/>
            <person name="Fang M."/>
            <person name="Shi L."/>
            <person name="Lu R."/>
            <person name="Comes H.P."/>
            <person name="Ma Y."/>
            <person name="Chen Y."/>
            <person name="Huang G."/>
            <person name="Zhou Y."/>
            <person name="Zheng Z."/>
            <person name="Qiu Y."/>
        </authorList>
    </citation>
    <scope>NUCLEOTIDE SEQUENCE [LARGE SCALE GENOMIC DNA]</scope>
    <source>
        <strain evidence="1">F231</strain>
    </source>
</reference>
<keyword evidence="2" id="KW-1185">Reference proteome</keyword>
<sequence length="156" mass="17237">MLLKHPLSLHKGPGCFGAILICRCYLEAAFTCATRRETYEPIVCPLFNFLPSEISSTSISSEIARVRSVLLRSISDKLSTPAGFPLDSPSLNTILRSAVHLHPIQSQSGREISEEFLSSYGSFKTKRTGRAIDLESRQINNGKSTWWAHAVASTVR</sequence>